<sequence>MKARVERRTVDLSGFPDLVVIYLGMRVRGWRGLMTLLGLGPQIDRAGADQPDGLLHFGTGFWHETYHRRGGMEAIYADMDKPVGLLAFAPELPARGSAFSARQRLGLKSDGPAPPPEAPDAEAA</sequence>
<dbReference type="OrthoDB" id="7566033at2"/>
<dbReference type="EMBL" id="BKAJ01000134">
    <property type="protein sequence ID" value="GEP59564.1"/>
    <property type="molecule type" value="Genomic_DNA"/>
</dbReference>
<proteinExistence type="predicted"/>
<name>A0A512NKT2_9HYPH</name>
<evidence type="ECO:0000313" key="2">
    <source>
        <dbReference type="EMBL" id="GEP59564.1"/>
    </source>
</evidence>
<gene>
    <name evidence="2" type="ORF">RSO01_67300</name>
</gene>
<dbReference type="Proteomes" id="UP000321058">
    <property type="component" value="Unassembled WGS sequence"/>
</dbReference>
<keyword evidence="3" id="KW-1185">Reference proteome</keyword>
<evidence type="ECO:0000256" key="1">
    <source>
        <dbReference type="SAM" id="MobiDB-lite"/>
    </source>
</evidence>
<accession>A0A512NKT2</accession>
<comment type="caution">
    <text evidence="2">The sequence shown here is derived from an EMBL/GenBank/DDBJ whole genome shotgun (WGS) entry which is preliminary data.</text>
</comment>
<evidence type="ECO:0008006" key="4">
    <source>
        <dbReference type="Google" id="ProtNLM"/>
    </source>
</evidence>
<dbReference type="AlphaFoldDB" id="A0A512NKT2"/>
<evidence type="ECO:0000313" key="3">
    <source>
        <dbReference type="Proteomes" id="UP000321058"/>
    </source>
</evidence>
<organism evidence="2 3">
    <name type="scientific">Reyranella soli</name>
    <dbReference type="NCBI Taxonomy" id="1230389"/>
    <lineage>
        <taxon>Bacteria</taxon>
        <taxon>Pseudomonadati</taxon>
        <taxon>Pseudomonadota</taxon>
        <taxon>Alphaproteobacteria</taxon>
        <taxon>Hyphomicrobiales</taxon>
        <taxon>Reyranellaceae</taxon>
        <taxon>Reyranella</taxon>
    </lineage>
</organism>
<protein>
    <recommendedName>
        <fullName evidence="4">DUF4188 domain-containing protein</fullName>
    </recommendedName>
</protein>
<reference evidence="2 3" key="1">
    <citation type="submission" date="2019-07" db="EMBL/GenBank/DDBJ databases">
        <title>Whole genome shotgun sequence of Reyranella soli NBRC 108950.</title>
        <authorList>
            <person name="Hosoyama A."/>
            <person name="Uohara A."/>
            <person name="Ohji S."/>
            <person name="Ichikawa N."/>
        </authorList>
    </citation>
    <scope>NUCLEOTIDE SEQUENCE [LARGE SCALE GENOMIC DNA]</scope>
    <source>
        <strain evidence="2 3">NBRC 108950</strain>
    </source>
</reference>
<feature type="region of interest" description="Disordered" evidence="1">
    <location>
        <begin position="103"/>
        <end position="124"/>
    </location>
</feature>
<dbReference type="RefSeq" id="WP_147154940.1">
    <property type="nucleotide sequence ID" value="NZ_BKAJ01000134.1"/>
</dbReference>